<feature type="compositionally biased region" description="Polar residues" evidence="1">
    <location>
        <begin position="35"/>
        <end position="44"/>
    </location>
</feature>
<proteinExistence type="predicted"/>
<feature type="compositionally biased region" description="Polar residues" evidence="1">
    <location>
        <begin position="54"/>
        <end position="70"/>
    </location>
</feature>
<name>S4NPI4_9NEOP</name>
<reference evidence="2" key="1">
    <citation type="journal article" date="2013" name="BMC Genomics">
        <title>Unscrambling butterfly oogenesis.</title>
        <authorList>
            <person name="Carter J.M."/>
            <person name="Baker S.C."/>
            <person name="Pink R."/>
            <person name="Carter D.R."/>
            <person name="Collins A."/>
            <person name="Tomlin J."/>
            <person name="Gibbs M."/>
            <person name="Breuker C.J."/>
        </authorList>
    </citation>
    <scope>NUCLEOTIDE SEQUENCE</scope>
    <source>
        <tissue evidence="2">Ovary</tissue>
    </source>
</reference>
<protein>
    <submittedName>
        <fullName evidence="2">Afadin</fullName>
    </submittedName>
</protein>
<evidence type="ECO:0000256" key="1">
    <source>
        <dbReference type="SAM" id="MobiDB-lite"/>
    </source>
</evidence>
<evidence type="ECO:0000313" key="2">
    <source>
        <dbReference type="EMBL" id="JAA80701.1"/>
    </source>
</evidence>
<dbReference type="EMBL" id="GAIX01011859">
    <property type="protein sequence ID" value="JAA80701.1"/>
    <property type="molecule type" value="Transcribed_RNA"/>
</dbReference>
<feature type="non-terminal residue" evidence="2">
    <location>
        <position position="78"/>
    </location>
</feature>
<accession>S4NPI4</accession>
<organism evidence="2">
    <name type="scientific">Pararge aegeria</name>
    <name type="common">speckled wood butterfly</name>
    <dbReference type="NCBI Taxonomy" id="116150"/>
    <lineage>
        <taxon>Eukaryota</taxon>
        <taxon>Metazoa</taxon>
        <taxon>Ecdysozoa</taxon>
        <taxon>Arthropoda</taxon>
        <taxon>Hexapoda</taxon>
        <taxon>Insecta</taxon>
        <taxon>Pterygota</taxon>
        <taxon>Neoptera</taxon>
        <taxon>Endopterygota</taxon>
        <taxon>Lepidoptera</taxon>
        <taxon>Glossata</taxon>
        <taxon>Ditrysia</taxon>
        <taxon>Papilionoidea</taxon>
        <taxon>Nymphalidae</taxon>
        <taxon>Satyrinae</taxon>
        <taxon>Satyrini</taxon>
        <taxon>Parargina</taxon>
        <taxon>Pararge</taxon>
    </lineage>
</organism>
<feature type="non-terminal residue" evidence="2">
    <location>
        <position position="1"/>
    </location>
</feature>
<feature type="region of interest" description="Disordered" evidence="1">
    <location>
        <begin position="35"/>
        <end position="78"/>
    </location>
</feature>
<reference evidence="2" key="2">
    <citation type="submission" date="2013-05" db="EMBL/GenBank/DDBJ databases">
        <authorList>
            <person name="Carter J.-M."/>
            <person name="Baker S.C."/>
            <person name="Pink R."/>
            <person name="Carter D.R.F."/>
            <person name="Collins A."/>
            <person name="Tomlin J."/>
            <person name="Gibbs M."/>
            <person name="Breuker C.J."/>
        </authorList>
    </citation>
    <scope>NUCLEOTIDE SEQUENCE</scope>
    <source>
        <tissue evidence="2">Ovary</tissue>
    </source>
</reference>
<dbReference type="AlphaFoldDB" id="S4NPI4"/>
<sequence>RTIHTQRLQHGCLLKFGRVSTFRFVDPAQENMINRNLSQSQHYGSGSIYDRSPSGEQRNSGAMSPTSLASHQPDALDT</sequence>